<dbReference type="Pfam" id="PF04267">
    <property type="entry name" value="SoxD"/>
    <property type="match status" value="1"/>
</dbReference>
<accession>A0A431VKR2</accession>
<dbReference type="NCBIfam" id="TIGR01374">
    <property type="entry name" value="soxD"/>
    <property type="match status" value="1"/>
</dbReference>
<feature type="region of interest" description="Disordered" evidence="1">
    <location>
        <begin position="93"/>
        <end position="120"/>
    </location>
</feature>
<dbReference type="InterPro" id="IPR006279">
    <property type="entry name" value="SoxD"/>
</dbReference>
<evidence type="ECO:0000256" key="1">
    <source>
        <dbReference type="SAM" id="MobiDB-lite"/>
    </source>
</evidence>
<gene>
    <name evidence="2" type="ORF">EJ903_05505</name>
</gene>
<dbReference type="GO" id="GO:0008115">
    <property type="term" value="F:sarcosine oxidase activity"/>
    <property type="evidence" value="ECO:0007669"/>
    <property type="project" value="InterPro"/>
</dbReference>
<organism evidence="2 3">
    <name type="scientific">Azospirillum griseum</name>
    <dbReference type="NCBI Taxonomy" id="2496639"/>
    <lineage>
        <taxon>Bacteria</taxon>
        <taxon>Pseudomonadati</taxon>
        <taxon>Pseudomonadota</taxon>
        <taxon>Alphaproteobacteria</taxon>
        <taxon>Rhodospirillales</taxon>
        <taxon>Azospirillaceae</taxon>
        <taxon>Azospirillum</taxon>
    </lineage>
</organism>
<dbReference type="Gene3D" id="3.30.2270.10">
    <property type="entry name" value="Folate-binding superfamily"/>
    <property type="match status" value="1"/>
</dbReference>
<reference evidence="2 3" key="1">
    <citation type="submission" date="2018-12" db="EMBL/GenBank/DDBJ databases">
        <authorList>
            <person name="Yang Y."/>
        </authorList>
    </citation>
    <scope>NUCLEOTIDE SEQUENCE [LARGE SCALE GENOMIC DNA]</scope>
    <source>
        <strain evidence="2 3">L-25-5w-1</strain>
    </source>
</reference>
<dbReference type="OrthoDB" id="7159274at2"/>
<dbReference type="Proteomes" id="UP000277007">
    <property type="component" value="Unassembled WGS sequence"/>
</dbReference>
<dbReference type="RefSeq" id="WP_126612906.1">
    <property type="nucleotide sequence ID" value="NZ_JBHUCY010000004.1"/>
</dbReference>
<sequence>MLLIRCPYCEAERPEVEFVYAGEAHITRPTNPSALSDEAWKDHLFTRTNPRGRHFERWRHLHGCGRFFNAVRDTVSDRFALTYKAGLPRPTDAEIEAANAPAAQTPATNAPAAQNQEARS</sequence>
<evidence type="ECO:0000313" key="3">
    <source>
        <dbReference type="Proteomes" id="UP000277007"/>
    </source>
</evidence>
<protein>
    <submittedName>
        <fullName evidence="2">Sarcosine oxidase subunit delta family protein</fullName>
    </submittedName>
</protein>
<keyword evidence="3" id="KW-1185">Reference proteome</keyword>
<proteinExistence type="predicted"/>
<dbReference type="InterPro" id="IPR038561">
    <property type="entry name" value="SoxD_sf"/>
</dbReference>
<dbReference type="GO" id="GO:0046653">
    <property type="term" value="P:tetrahydrofolate metabolic process"/>
    <property type="evidence" value="ECO:0007669"/>
    <property type="project" value="InterPro"/>
</dbReference>
<name>A0A431VKR2_9PROT</name>
<feature type="compositionally biased region" description="Low complexity" evidence="1">
    <location>
        <begin position="96"/>
        <end position="120"/>
    </location>
</feature>
<evidence type="ECO:0000313" key="2">
    <source>
        <dbReference type="EMBL" id="RTR23024.1"/>
    </source>
</evidence>
<comment type="caution">
    <text evidence="2">The sequence shown here is derived from an EMBL/GenBank/DDBJ whole genome shotgun (WGS) entry which is preliminary data.</text>
</comment>
<dbReference type="EMBL" id="RXMA01000003">
    <property type="protein sequence ID" value="RTR23024.1"/>
    <property type="molecule type" value="Genomic_DNA"/>
</dbReference>
<dbReference type="AlphaFoldDB" id="A0A431VKR2"/>